<dbReference type="InterPro" id="IPR016181">
    <property type="entry name" value="Acyl_CoA_acyltransferase"/>
</dbReference>
<dbReference type="PANTHER" id="PTHR43415">
    <property type="entry name" value="SPERMIDINE N(1)-ACETYLTRANSFERASE"/>
    <property type="match status" value="1"/>
</dbReference>
<sequence>MIIRPTILEDIDNIMGWVNDPIVLEKFANFKPVSKEDELKFLTDLLKSSNDKTFTIEENGEYLGQVSINKIYWAAMNGRLAIAIHPNARGRGVATKAVQLLIEKGFNEMKLHKLWMILKTDNLKGIALYESLGFKVEAILKDEYVNPVTGEYIDMVRLYKINPND</sequence>
<reference evidence="2" key="1">
    <citation type="submission" date="2021-06" db="EMBL/GenBank/DDBJ databases">
        <authorList>
            <person name="Gannon L."/>
            <person name="Redgwell R T."/>
            <person name="Michniewski S."/>
            <person name="Harrison D C."/>
            <person name="Millard A."/>
        </authorList>
    </citation>
    <scope>NUCLEOTIDE SEQUENCE</scope>
</reference>
<dbReference type="EMBL" id="OU342829">
    <property type="protein sequence ID" value="CAG7579814.1"/>
    <property type="molecule type" value="Genomic_DNA"/>
</dbReference>
<name>A0A8D9CBP1_9VIRU</name>
<dbReference type="InterPro" id="IPR000182">
    <property type="entry name" value="GNAT_dom"/>
</dbReference>
<dbReference type="Gene3D" id="3.40.630.30">
    <property type="match status" value="1"/>
</dbReference>
<evidence type="ECO:0000259" key="1">
    <source>
        <dbReference type="Pfam" id="PF13302"/>
    </source>
</evidence>
<accession>A0A8D9CBP1</accession>
<dbReference type="CDD" id="cd04301">
    <property type="entry name" value="NAT_SF"/>
    <property type="match status" value="1"/>
</dbReference>
<dbReference type="EC" id="2.3.1.57" evidence="2"/>
<keyword evidence="2" id="KW-0012">Acyltransferase</keyword>
<proteinExistence type="predicted"/>
<organism evidence="2">
    <name type="scientific">uncultured marine phage</name>
    <dbReference type="NCBI Taxonomy" id="707152"/>
    <lineage>
        <taxon>Viruses</taxon>
        <taxon>environmental samples</taxon>
    </lineage>
</organism>
<gene>
    <name evidence="2" type="primary">speG</name>
    <name evidence="2" type="ORF">SLAVMIC_00107</name>
</gene>
<feature type="domain" description="N-acetyltransferase" evidence="1">
    <location>
        <begin position="2"/>
        <end position="135"/>
    </location>
</feature>
<protein>
    <submittedName>
        <fullName evidence="2">Spermidine N(1)-acetyltransferase</fullName>
        <ecNumber evidence="2">2.3.1.57</ecNumber>
    </submittedName>
</protein>
<keyword evidence="2" id="KW-0808">Transferase</keyword>
<dbReference type="SUPFAM" id="SSF55729">
    <property type="entry name" value="Acyl-CoA N-acyltransferases (Nat)"/>
    <property type="match status" value="1"/>
</dbReference>
<dbReference type="PANTHER" id="PTHR43415:SF3">
    <property type="entry name" value="GNAT-FAMILY ACETYLTRANSFERASE"/>
    <property type="match status" value="1"/>
</dbReference>
<dbReference type="Pfam" id="PF13302">
    <property type="entry name" value="Acetyltransf_3"/>
    <property type="match status" value="1"/>
</dbReference>
<evidence type="ECO:0000313" key="2">
    <source>
        <dbReference type="EMBL" id="CAG7579814.1"/>
    </source>
</evidence>
<dbReference type="GO" id="GO:0004145">
    <property type="term" value="F:diamine N-acetyltransferase activity"/>
    <property type="evidence" value="ECO:0007669"/>
    <property type="project" value="UniProtKB-EC"/>
</dbReference>